<organism evidence="1 2">
    <name type="scientific">Actinocatenispora rupis</name>
    <dbReference type="NCBI Taxonomy" id="519421"/>
    <lineage>
        <taxon>Bacteria</taxon>
        <taxon>Bacillati</taxon>
        <taxon>Actinomycetota</taxon>
        <taxon>Actinomycetes</taxon>
        <taxon>Micromonosporales</taxon>
        <taxon>Micromonosporaceae</taxon>
        <taxon>Actinocatenispora</taxon>
    </lineage>
</organism>
<gene>
    <name evidence="1" type="ORF">Aru02nite_07000</name>
</gene>
<dbReference type="Proteomes" id="UP000612808">
    <property type="component" value="Unassembled WGS sequence"/>
</dbReference>
<name>A0A8J3J1K4_9ACTN</name>
<sequence>MAAGVALLTLTSACGTTDATFRPARPMDKSIEKFDLDTVDGMHDGKQQIGDGWGATRITRGDVYFADVDADNVEDALTSYTTNGGGSSSFTDWFVYRGGGPGKVHKVRRPVLSGFEDASYVERVRPVRGGFELHYYVWDGRDCNACDNRVPATMTVALRDGFPVRVKPRFGAPQTCYVPMMPHTAAVHGRLTVRVAPDPKAPQVTAARAYTSARFADPTADPDLPGDIHWVLALLSGGGDPVCGWVRASDVGLS</sequence>
<reference evidence="1" key="1">
    <citation type="submission" date="2021-01" db="EMBL/GenBank/DDBJ databases">
        <title>Whole genome shotgun sequence of Actinocatenispora rupis NBRC 107355.</title>
        <authorList>
            <person name="Komaki H."/>
            <person name="Tamura T."/>
        </authorList>
    </citation>
    <scope>NUCLEOTIDE SEQUENCE</scope>
    <source>
        <strain evidence="1">NBRC 107355</strain>
    </source>
</reference>
<dbReference type="EMBL" id="BOMB01000003">
    <property type="protein sequence ID" value="GID09811.1"/>
    <property type="molecule type" value="Genomic_DNA"/>
</dbReference>
<evidence type="ECO:0000313" key="2">
    <source>
        <dbReference type="Proteomes" id="UP000612808"/>
    </source>
</evidence>
<protein>
    <submittedName>
        <fullName evidence="1">Uncharacterized protein</fullName>
    </submittedName>
</protein>
<comment type="caution">
    <text evidence="1">The sequence shown here is derived from an EMBL/GenBank/DDBJ whole genome shotgun (WGS) entry which is preliminary data.</text>
</comment>
<dbReference type="AlphaFoldDB" id="A0A8J3J1K4"/>
<proteinExistence type="predicted"/>
<evidence type="ECO:0000313" key="1">
    <source>
        <dbReference type="EMBL" id="GID09811.1"/>
    </source>
</evidence>
<keyword evidence="2" id="KW-1185">Reference proteome</keyword>
<accession>A0A8J3J1K4</accession>